<keyword evidence="1" id="KW-0472">Membrane</keyword>
<reference evidence="2 3" key="1">
    <citation type="submission" date="2017-04" db="EMBL/GenBank/DDBJ databases">
        <title>Whole Genome Sequence of 1,4-Dioxane Degrading Bacterium Mycobacterium dioxanotrophicus PH-06.</title>
        <authorList>
            <person name="He Y."/>
        </authorList>
    </citation>
    <scope>NUCLEOTIDE SEQUENCE [LARGE SCALE GENOMIC DNA]</scope>
    <source>
        <strain evidence="2 3">PH-06</strain>
    </source>
</reference>
<evidence type="ECO:0000256" key="1">
    <source>
        <dbReference type="SAM" id="Phobius"/>
    </source>
</evidence>
<feature type="transmembrane region" description="Helical" evidence="1">
    <location>
        <begin position="111"/>
        <end position="134"/>
    </location>
</feature>
<name>A0A1Y0C711_9MYCO</name>
<evidence type="ECO:0000313" key="3">
    <source>
        <dbReference type="Proteomes" id="UP000195331"/>
    </source>
</evidence>
<accession>A0A1Y0C711</accession>
<dbReference type="AlphaFoldDB" id="A0A1Y0C711"/>
<feature type="transmembrane region" description="Helical" evidence="1">
    <location>
        <begin position="83"/>
        <end position="105"/>
    </location>
</feature>
<keyword evidence="3" id="KW-1185">Reference proteome</keyword>
<proteinExistence type="predicted"/>
<gene>
    <name evidence="2" type="ORF">BTO20_22980</name>
</gene>
<dbReference type="Proteomes" id="UP000195331">
    <property type="component" value="Chromosome"/>
</dbReference>
<dbReference type="EMBL" id="CP020809">
    <property type="protein sequence ID" value="ART71020.1"/>
    <property type="molecule type" value="Genomic_DNA"/>
</dbReference>
<keyword evidence="1" id="KW-1133">Transmembrane helix</keyword>
<dbReference type="KEGG" id="mdx:BTO20_22980"/>
<evidence type="ECO:0000313" key="2">
    <source>
        <dbReference type="EMBL" id="ART71020.1"/>
    </source>
</evidence>
<protein>
    <submittedName>
        <fullName evidence="2">Uncharacterized protein</fullName>
    </submittedName>
</protein>
<organism evidence="2 3">
    <name type="scientific">Mycobacterium dioxanotrophicus</name>
    <dbReference type="NCBI Taxonomy" id="482462"/>
    <lineage>
        <taxon>Bacteria</taxon>
        <taxon>Bacillati</taxon>
        <taxon>Actinomycetota</taxon>
        <taxon>Actinomycetes</taxon>
        <taxon>Mycobacteriales</taxon>
        <taxon>Mycobacteriaceae</taxon>
        <taxon>Mycobacterium</taxon>
    </lineage>
</organism>
<sequence length="137" mass="14666">MGGTAGPTEPVAVPYPYEWPQQYPYDWRQHPPASAPGQSQGVLAVRIVAAVLGGCAAVPWLLVVWMVLSSAFSTNPAQDPHGYGMIFGFLAYLPLSVVCAVLLPLALPKRLWWRGFAVSAVLLIAITALLILAINQA</sequence>
<feature type="transmembrane region" description="Helical" evidence="1">
    <location>
        <begin position="47"/>
        <end position="71"/>
    </location>
</feature>
<keyword evidence="1" id="KW-0812">Transmembrane</keyword>